<dbReference type="InterPro" id="IPR011761">
    <property type="entry name" value="ATP-grasp"/>
</dbReference>
<protein>
    <submittedName>
        <fullName evidence="12">RimK family alpha-L-glutamate ligase</fullName>
    </submittedName>
</protein>
<evidence type="ECO:0000256" key="6">
    <source>
        <dbReference type="ARBA" id="ARBA00022840"/>
    </source>
</evidence>
<dbReference type="PROSITE" id="PS50975">
    <property type="entry name" value="ATP_GRASP"/>
    <property type="match status" value="1"/>
</dbReference>
<gene>
    <name evidence="12" type="ORF">OXH55_06020</name>
</gene>
<dbReference type="Gene3D" id="3.30.470.20">
    <property type="entry name" value="ATP-grasp fold, B domain"/>
    <property type="match status" value="1"/>
</dbReference>
<dbReference type="RefSeq" id="WP_268048822.1">
    <property type="nucleotide sequence ID" value="NZ_JAPQES010000001.1"/>
</dbReference>
<dbReference type="InterPro" id="IPR004666">
    <property type="entry name" value="Rp_bS6_RimK/Lys_biosynth_LsyX"/>
</dbReference>
<evidence type="ECO:0000256" key="8">
    <source>
        <dbReference type="ARBA" id="ARBA00022917"/>
    </source>
</evidence>
<dbReference type="InterPro" id="IPR013651">
    <property type="entry name" value="ATP-grasp_RimK-type"/>
</dbReference>
<keyword evidence="3 12" id="KW-0436">Ligase</keyword>
<sequence length="302" mass="33976">MIGWIIYSENETEIVSERNEVNRFVEEAEEEGIHLRVLKPEQIDLFVTSQNRKSILVDGEITTLPDFVLPRMGAGTTYFALAVIRHLERLGVPCINSSDPIEIVKDKLYTQQILAENNFPVPKTMLAKFPINIDLIEKNIGFPAVIKTLSGTQGKGVFLSDTKKSFKDLMQLIEITNSKVNIIIQEFIKDSYGRDLRVLIIGGRAVACMERVAQEDGFKANFSDGGIVKEYELTPEIEWLATEACKVTGLEIAGVDLLFDGDHYKICEINSSPGFRGIESCCDINVAKEIFKYLKIRFGIFK</sequence>
<dbReference type="PANTHER" id="PTHR21621">
    <property type="entry name" value="RIBOSOMAL PROTEIN S6 MODIFICATION PROTEIN"/>
    <property type="match status" value="1"/>
</dbReference>
<keyword evidence="6 10" id="KW-0067">ATP-binding</keyword>
<evidence type="ECO:0000256" key="10">
    <source>
        <dbReference type="PROSITE-ProRule" id="PRU00409"/>
    </source>
</evidence>
<dbReference type="SUPFAM" id="SSF56059">
    <property type="entry name" value="Glutathione synthetase ATP-binding domain-like"/>
    <property type="match status" value="1"/>
</dbReference>
<evidence type="ECO:0000256" key="1">
    <source>
        <dbReference type="ARBA" id="ARBA00001936"/>
    </source>
</evidence>
<evidence type="ECO:0000313" key="12">
    <source>
        <dbReference type="EMBL" id="MCY6370185.1"/>
    </source>
</evidence>
<feature type="domain" description="ATP-grasp" evidence="11">
    <location>
        <begin position="111"/>
        <end position="295"/>
    </location>
</feature>
<dbReference type="Pfam" id="PF18030">
    <property type="entry name" value="Rimk_N"/>
    <property type="match status" value="1"/>
</dbReference>
<dbReference type="GO" id="GO:0016874">
    <property type="term" value="F:ligase activity"/>
    <property type="evidence" value="ECO:0007669"/>
    <property type="project" value="UniProtKB-KW"/>
</dbReference>
<evidence type="ECO:0000256" key="2">
    <source>
        <dbReference type="ARBA" id="ARBA00001946"/>
    </source>
</evidence>
<keyword evidence="8" id="KW-0648">Protein biosynthesis</keyword>
<accession>A0ABT4CMB7</accession>
<keyword evidence="9" id="KW-0464">Manganese</keyword>
<dbReference type="Pfam" id="PF08443">
    <property type="entry name" value="RimK"/>
    <property type="match status" value="1"/>
</dbReference>
<dbReference type="InterPro" id="IPR013815">
    <property type="entry name" value="ATP_grasp_subdomain_1"/>
</dbReference>
<dbReference type="Gene3D" id="3.40.50.20">
    <property type="match status" value="1"/>
</dbReference>
<evidence type="ECO:0000313" key="13">
    <source>
        <dbReference type="Proteomes" id="UP001079657"/>
    </source>
</evidence>
<reference evidence="12" key="1">
    <citation type="submission" date="2022-12" db="EMBL/GenBank/DDBJ databases">
        <authorList>
            <person name="Wang J."/>
        </authorList>
    </citation>
    <scope>NUCLEOTIDE SEQUENCE</scope>
    <source>
        <strain evidence="12">HY-42-06</strain>
    </source>
</reference>
<dbReference type="Proteomes" id="UP001079657">
    <property type="component" value="Unassembled WGS sequence"/>
</dbReference>
<dbReference type="InterPro" id="IPR041107">
    <property type="entry name" value="Rimk_N"/>
</dbReference>
<comment type="cofactor">
    <cofactor evidence="1">
        <name>Mn(2+)</name>
        <dbReference type="ChEBI" id="CHEBI:29035"/>
    </cofactor>
</comment>
<name>A0ABT4CMB7_9CLOT</name>
<dbReference type="PANTHER" id="PTHR21621:SF2">
    <property type="entry name" value="COENZYME GAMMA-F420-2:ALPHA-L-GLUTAMATE LIGASE"/>
    <property type="match status" value="1"/>
</dbReference>
<evidence type="ECO:0000256" key="5">
    <source>
        <dbReference type="ARBA" id="ARBA00022741"/>
    </source>
</evidence>
<keyword evidence="7" id="KW-0460">Magnesium</keyword>
<evidence type="ECO:0000256" key="7">
    <source>
        <dbReference type="ARBA" id="ARBA00022842"/>
    </source>
</evidence>
<dbReference type="Gene3D" id="3.30.1490.20">
    <property type="entry name" value="ATP-grasp fold, A domain"/>
    <property type="match status" value="1"/>
</dbReference>
<proteinExistence type="predicted"/>
<organism evidence="12 13">
    <name type="scientific">Clostridium ganghwense</name>
    <dbReference type="NCBI Taxonomy" id="312089"/>
    <lineage>
        <taxon>Bacteria</taxon>
        <taxon>Bacillati</taxon>
        <taxon>Bacillota</taxon>
        <taxon>Clostridia</taxon>
        <taxon>Eubacteriales</taxon>
        <taxon>Clostridiaceae</taxon>
        <taxon>Clostridium</taxon>
    </lineage>
</organism>
<evidence type="ECO:0000256" key="4">
    <source>
        <dbReference type="ARBA" id="ARBA00022723"/>
    </source>
</evidence>
<keyword evidence="13" id="KW-1185">Reference proteome</keyword>
<evidence type="ECO:0000259" key="11">
    <source>
        <dbReference type="PROSITE" id="PS50975"/>
    </source>
</evidence>
<evidence type="ECO:0000256" key="9">
    <source>
        <dbReference type="ARBA" id="ARBA00023211"/>
    </source>
</evidence>
<evidence type="ECO:0000256" key="3">
    <source>
        <dbReference type="ARBA" id="ARBA00022598"/>
    </source>
</evidence>
<keyword evidence="5 10" id="KW-0547">Nucleotide-binding</keyword>
<dbReference type="NCBIfam" id="TIGR00768">
    <property type="entry name" value="rimK_fam"/>
    <property type="match status" value="1"/>
</dbReference>
<keyword evidence="4" id="KW-0479">Metal-binding</keyword>
<comment type="cofactor">
    <cofactor evidence="2">
        <name>Mg(2+)</name>
        <dbReference type="ChEBI" id="CHEBI:18420"/>
    </cofactor>
</comment>
<dbReference type="EMBL" id="JAPQES010000001">
    <property type="protein sequence ID" value="MCY6370185.1"/>
    <property type="molecule type" value="Genomic_DNA"/>
</dbReference>
<comment type="caution">
    <text evidence="12">The sequence shown here is derived from an EMBL/GenBank/DDBJ whole genome shotgun (WGS) entry which is preliminary data.</text>
</comment>